<comment type="caution">
    <text evidence="2">The sequence shown here is derived from an EMBL/GenBank/DDBJ whole genome shotgun (WGS) entry which is preliminary data.</text>
</comment>
<keyword evidence="3" id="KW-1185">Reference proteome</keyword>
<dbReference type="PANTHER" id="PTHR33088:SF64">
    <property type="entry name" value="GAMMA-GLIADIN"/>
    <property type="match status" value="1"/>
</dbReference>
<proteinExistence type="predicted"/>
<organism evidence="2 3">
    <name type="scientific">Escallonia herrerae</name>
    <dbReference type="NCBI Taxonomy" id="1293975"/>
    <lineage>
        <taxon>Eukaryota</taxon>
        <taxon>Viridiplantae</taxon>
        <taxon>Streptophyta</taxon>
        <taxon>Embryophyta</taxon>
        <taxon>Tracheophyta</taxon>
        <taxon>Spermatophyta</taxon>
        <taxon>Magnoliopsida</taxon>
        <taxon>eudicotyledons</taxon>
        <taxon>Gunneridae</taxon>
        <taxon>Pentapetalae</taxon>
        <taxon>asterids</taxon>
        <taxon>campanulids</taxon>
        <taxon>Escalloniales</taxon>
        <taxon>Escalloniaceae</taxon>
        <taxon>Escallonia</taxon>
    </lineage>
</organism>
<evidence type="ECO:0000313" key="2">
    <source>
        <dbReference type="EMBL" id="KAK3006313.1"/>
    </source>
</evidence>
<accession>A0AA89ALN3</accession>
<dbReference type="PANTHER" id="PTHR33088">
    <property type="entry name" value="MUCIN-2"/>
    <property type="match status" value="1"/>
</dbReference>
<evidence type="ECO:0000313" key="3">
    <source>
        <dbReference type="Proteomes" id="UP001188597"/>
    </source>
</evidence>
<sequence>MPLYIKDWLPAPIHARFSFKLKLLVCFSDTLLLVNKSTMARSEHACILLMLSVVTLSLLNGSKIVAEARHLLETTLPELPKPELPELPSFPKVEMPPLPDFPSLPKPELPNVPELPHLPEIHDLPKPTLPTIPALPKDIHFPSLSPP</sequence>
<feature type="compositionally biased region" description="Pro residues" evidence="1">
    <location>
        <begin position="98"/>
        <end position="110"/>
    </location>
</feature>
<evidence type="ECO:0000256" key="1">
    <source>
        <dbReference type="SAM" id="MobiDB-lite"/>
    </source>
</evidence>
<dbReference type="AlphaFoldDB" id="A0AA89ALN3"/>
<gene>
    <name evidence="2" type="ORF">RJ639_016867</name>
</gene>
<reference evidence="2" key="1">
    <citation type="submission" date="2022-12" db="EMBL/GenBank/DDBJ databases">
        <title>Draft genome assemblies for two species of Escallonia (Escalloniales).</title>
        <authorList>
            <person name="Chanderbali A."/>
            <person name="Dervinis C."/>
            <person name="Anghel I."/>
            <person name="Soltis D."/>
            <person name="Soltis P."/>
            <person name="Zapata F."/>
        </authorList>
    </citation>
    <scope>NUCLEOTIDE SEQUENCE</scope>
    <source>
        <strain evidence="2">UCBG64.0493</strain>
        <tissue evidence="2">Leaf</tissue>
    </source>
</reference>
<feature type="region of interest" description="Disordered" evidence="1">
    <location>
        <begin position="98"/>
        <end position="123"/>
    </location>
</feature>
<dbReference type="EMBL" id="JAVXUP010002011">
    <property type="protein sequence ID" value="KAK3006313.1"/>
    <property type="molecule type" value="Genomic_DNA"/>
</dbReference>
<name>A0AA89ALN3_9ASTE</name>
<dbReference type="InterPro" id="IPR044659">
    <property type="entry name" value="PELPK1_2"/>
</dbReference>
<dbReference type="Proteomes" id="UP001188597">
    <property type="component" value="Unassembled WGS sequence"/>
</dbReference>
<protein>
    <submittedName>
        <fullName evidence="2">Uncharacterized protein</fullName>
    </submittedName>
</protein>